<feature type="compositionally biased region" description="Polar residues" evidence="1">
    <location>
        <begin position="338"/>
        <end position="349"/>
    </location>
</feature>
<feature type="compositionally biased region" description="Polar residues" evidence="1">
    <location>
        <begin position="975"/>
        <end position="984"/>
    </location>
</feature>
<feature type="region of interest" description="Disordered" evidence="1">
    <location>
        <begin position="1"/>
        <end position="62"/>
    </location>
</feature>
<dbReference type="Proteomes" id="UP000674143">
    <property type="component" value="Unassembled WGS sequence"/>
</dbReference>
<evidence type="ECO:0000313" key="3">
    <source>
        <dbReference type="Proteomes" id="UP000674143"/>
    </source>
</evidence>
<gene>
    <name evidence="2" type="ORF">LSCM4_02634</name>
</gene>
<dbReference type="GeneID" id="92358595"/>
<sequence length="1009" mass="107639">MSAYHQTHLPRLRRPKQASAAKEALHSPEDDEMNIQYHTPRLQPEDPPTTPTRPDGTRNDAQTGADDVLQLANTATSPNAKHNFKEVATNTKGLNTVRGYMTVSTSDSVEGAIVFRSRERATARMVSGLVSASDQKSLSSGASPMKVASDTAKATLVKDEEAEYGEDKVTQADNVDNGDSDGMVLELYRPTEICRPENAFGNESPLPPAVLKMRPIAGGMSGLRYTCLNGSREQGGGRYSTFSQSSRLEDVRQLPLHDGEMSKIRSICVDRTRAMAKDDSVCSCSADSFSAEGSAIAFQGSGLPQRIDSSTNSQFFLKSRQERNVMNGSLVPGVSRYESVTSPTRSPQVSVDVPAPTLKTVSGPYLGSSDQMALVSRVNRQRRHEHQSHQQKDNPRRRDGDADGTGAGGVGGIVNSTASLDPLGCDGEVAMTTSVSLTDGLDLVRAPITGLRAMVLGNNTVEEEEAAEDPELRALQAEQLKHFYSKVVRQHRDGAKSRAPPQLATGNLSTMRESRSLCIEAAADGVVLGHEGSVPALAQPVAPPNDRKTAPVLVSVLAKRSKKQKKVIFNMDGIAQRLAKNGCAAHMVHYDTPQPTYGLVQHAPSPVARQSGSTEVVFSSGIAEVNDSVTWRSPLPPPLLDMGLKASGLPDELTPASTEGTPVGFSDRVVPVILLPTAAVQEASSLSASRTPRREAHDDNSLTSSLTPPSAANVPQQQSLTPSAMVRAMPPPPAPPLTTVAQLSLVSAEEPRHRRFSGCKILKASKKYRKTSVSLTAEASDAVVLQKGSTSSIRHSQPPDAHLTSPNILSSLEVCLPHHGVCEKGSTKQQHLPQTSPGSAAVQAESPLSLRPAEVRTPSLYRMKEGVTVTPVCMPPLLRTAQGEPDHHLPSALTQPTSAAASAMITTARQITRKQRKRTGEADKKSRRGAKHSSTAPYATGEFRAVKANTPPLPILSSCRLTSAGSARDRDRSKPSSPFASGSEVSVPLPPRLGAVILHLAQDRRDSGG</sequence>
<dbReference type="KEGG" id="loi:92358595"/>
<feature type="compositionally biased region" description="Polar residues" evidence="1">
    <location>
        <begin position="827"/>
        <end position="838"/>
    </location>
</feature>
<feature type="compositionally biased region" description="Low complexity" evidence="1">
    <location>
        <begin position="897"/>
        <end position="908"/>
    </location>
</feature>
<feature type="region of interest" description="Disordered" evidence="1">
    <location>
        <begin position="336"/>
        <end position="413"/>
    </location>
</feature>
<protein>
    <submittedName>
        <fullName evidence="2">Uncharacterized protein</fullName>
    </submittedName>
</protein>
<organism evidence="2 3">
    <name type="scientific">Leishmania orientalis</name>
    <dbReference type="NCBI Taxonomy" id="2249476"/>
    <lineage>
        <taxon>Eukaryota</taxon>
        <taxon>Discoba</taxon>
        <taxon>Euglenozoa</taxon>
        <taxon>Kinetoplastea</taxon>
        <taxon>Metakinetoplastina</taxon>
        <taxon>Trypanosomatida</taxon>
        <taxon>Trypanosomatidae</taxon>
        <taxon>Leishmaniinae</taxon>
        <taxon>Leishmania</taxon>
    </lineage>
</organism>
<dbReference type="AlphaFoldDB" id="A0A836KCZ7"/>
<feature type="region of interest" description="Disordered" evidence="1">
    <location>
        <begin position="826"/>
        <end position="853"/>
    </location>
</feature>
<dbReference type="RefSeq" id="XP_067060213.1">
    <property type="nucleotide sequence ID" value="XM_067204661.1"/>
</dbReference>
<feature type="compositionally biased region" description="Gly residues" evidence="1">
    <location>
        <begin position="403"/>
        <end position="412"/>
    </location>
</feature>
<comment type="caution">
    <text evidence="2">The sequence shown here is derived from an EMBL/GenBank/DDBJ whole genome shotgun (WGS) entry which is preliminary data.</text>
</comment>
<feature type="region of interest" description="Disordered" evidence="1">
    <location>
        <begin position="878"/>
        <end position="991"/>
    </location>
</feature>
<keyword evidence="3" id="KW-1185">Reference proteome</keyword>
<evidence type="ECO:0000313" key="2">
    <source>
        <dbReference type="EMBL" id="KAG5469236.1"/>
    </source>
</evidence>
<proteinExistence type="predicted"/>
<accession>A0A836KCZ7</accession>
<feature type="compositionally biased region" description="Basic and acidic residues" evidence="1">
    <location>
        <begin position="387"/>
        <end position="401"/>
    </location>
</feature>
<name>A0A836KCZ7_9TRYP</name>
<evidence type="ECO:0000256" key="1">
    <source>
        <dbReference type="SAM" id="MobiDB-lite"/>
    </source>
</evidence>
<dbReference type="EMBL" id="JAFHLR010000033">
    <property type="protein sequence ID" value="KAG5469236.1"/>
    <property type="molecule type" value="Genomic_DNA"/>
</dbReference>
<feature type="compositionally biased region" description="Polar residues" evidence="1">
    <location>
        <begin position="701"/>
        <end position="719"/>
    </location>
</feature>
<reference evidence="3" key="2">
    <citation type="journal article" date="2021" name="Sci. Data">
        <title>Chromosome-scale genome sequencing, assembly and annotation of six genomes from subfamily Leishmaniinae.</title>
        <authorList>
            <person name="Almutairi H."/>
            <person name="Urbaniak M.D."/>
            <person name="Bates M.D."/>
            <person name="Jariyapan N."/>
            <person name="Kwakye-Nuako G."/>
            <person name="Thomaz Soccol V."/>
            <person name="Al-Salem W.S."/>
            <person name="Dillon R.J."/>
            <person name="Bates P.A."/>
            <person name="Gatherer D."/>
        </authorList>
    </citation>
    <scope>NUCLEOTIDE SEQUENCE [LARGE SCALE GENOMIC DNA]</scope>
</reference>
<feature type="region of interest" description="Disordered" evidence="1">
    <location>
        <begin position="683"/>
        <end position="719"/>
    </location>
</feature>
<reference evidence="3" key="1">
    <citation type="journal article" date="2021" name="Microbiol. Resour. Announc.">
        <title>LGAAP: Leishmaniinae Genome Assembly and Annotation Pipeline.</title>
        <authorList>
            <person name="Almutairi H."/>
            <person name="Urbaniak M.D."/>
            <person name="Bates M.D."/>
            <person name="Jariyapan N."/>
            <person name="Kwakye-Nuako G."/>
            <person name="Thomaz-Soccol V."/>
            <person name="Al-Salem W.S."/>
            <person name="Dillon R.J."/>
            <person name="Bates P.A."/>
            <person name="Gatherer D."/>
        </authorList>
    </citation>
    <scope>NUCLEOTIDE SEQUENCE [LARGE SCALE GENOMIC DNA]</scope>
</reference>